<proteinExistence type="predicted"/>
<gene>
    <name evidence="1" type="ORF">HMPREF1526_03044</name>
</gene>
<reference evidence="1 2" key="1">
    <citation type="submission" date="2013-01" db="EMBL/GenBank/DDBJ databases">
        <title>The Genome Sequence of Butyricicoccus pullicaecorum 1.2.</title>
        <authorList>
            <consortium name="The Broad Institute Genome Sequencing Platform"/>
            <person name="Earl A."/>
            <person name="Ward D."/>
            <person name="Feldgarden M."/>
            <person name="Gevers D."/>
            <person name="Van Immerseel F."/>
            <person name="Eeckhaut V."/>
            <person name="Walker B."/>
            <person name="Young S.K."/>
            <person name="Zeng Q."/>
            <person name="Gargeya S."/>
            <person name="Fitzgerald M."/>
            <person name="Haas B."/>
            <person name="Abouelleil A."/>
            <person name="Alvarado L."/>
            <person name="Arachchi H.M."/>
            <person name="Berlin A.M."/>
            <person name="Chapman S.B."/>
            <person name="Dewar J."/>
            <person name="Goldberg J."/>
            <person name="Griggs A."/>
            <person name="Gujja S."/>
            <person name="Hansen M."/>
            <person name="Howarth C."/>
            <person name="Imamovic A."/>
            <person name="Larimer J."/>
            <person name="McCowan C."/>
            <person name="Murphy C."/>
            <person name="Neiman D."/>
            <person name="Pearson M."/>
            <person name="Priest M."/>
            <person name="Roberts A."/>
            <person name="Saif S."/>
            <person name="Shea T."/>
            <person name="Sisk P."/>
            <person name="Sykes S."/>
            <person name="Wortman J."/>
            <person name="Nusbaum C."/>
            <person name="Birren B."/>
        </authorList>
    </citation>
    <scope>NUCLEOTIDE SEQUENCE [LARGE SCALE GENOMIC DNA]</scope>
    <source>
        <strain evidence="1 2">1.2</strain>
    </source>
</reference>
<dbReference type="HOGENOM" id="CLU_499393_0_0_9"/>
<dbReference type="AlphaFoldDB" id="R8VXD1"/>
<evidence type="ECO:0000313" key="2">
    <source>
        <dbReference type="Proteomes" id="UP000013981"/>
    </source>
</evidence>
<accession>R8VXD1</accession>
<sequence length="545" mass="63011">MSTKKEEFWQAVRELLEKKLENQAFLFQIPDQMSEMIDLEELTEEQEFAIKDFAKTVRKMIKKSNFRVKKWGIRDKSKTNINVFPLPAPYLHVMTETQTIRYEVVLFFQENQLILSLKRIKNEKSWGFAGINFSAEECKLIRKILDVLAKIQFCKPILLDRRLALISLSRQQQRTLETALWFENVPATIDRLPVPVVFCAVHAILAAVMSEFPTGMKPLYYPALRLSDNEAAEELQLQTLRALMRDLNFTTVKTCMTLWQTEFEVQDTQAIEILRRISHIPLLVRVERDKVQRILSLLMQQARGDATYGHSDYPLGTLPILIGSTLPPDSLRFTLDWPAFEAPGSGDLAVLHDVAKVIVAQRERFVRCLAWQMTNRTVGVEGFQKIYIMSVCAAIDEILGSETKRPFSHWANGLFAQHEMQQTEQLERFDRAVQLLRDRACWDDVVAPSAKEMGAGSLAFWYKGKMEQHCIAFELKDSFPRFLESRLGMRREDSEEFRSHLKTLGLLEKMSQNVRGQNGKSTAHVLFPVCIWEKTEEHMTEICDL</sequence>
<protein>
    <submittedName>
        <fullName evidence="1">Uncharacterized protein</fullName>
    </submittedName>
</protein>
<dbReference type="EMBL" id="AQOB01000015">
    <property type="protein sequence ID" value="EOQ35577.1"/>
    <property type="molecule type" value="Genomic_DNA"/>
</dbReference>
<keyword evidence="2" id="KW-1185">Reference proteome</keyword>
<comment type="caution">
    <text evidence="1">The sequence shown here is derived from an EMBL/GenBank/DDBJ whole genome shotgun (WGS) entry which is preliminary data.</text>
</comment>
<dbReference type="Proteomes" id="UP000013981">
    <property type="component" value="Unassembled WGS sequence"/>
</dbReference>
<dbReference type="PATRIC" id="fig|1203606.4.peg.3004"/>
<evidence type="ECO:0000313" key="1">
    <source>
        <dbReference type="EMBL" id="EOQ35577.1"/>
    </source>
</evidence>
<dbReference type="RefSeq" id="WP_016149130.1">
    <property type="nucleotide sequence ID" value="NZ_KB976105.1"/>
</dbReference>
<name>R8VXD1_9FIRM</name>
<organism evidence="1 2">
    <name type="scientific">Butyricicoccus pullicaecorum 1.2</name>
    <dbReference type="NCBI Taxonomy" id="1203606"/>
    <lineage>
        <taxon>Bacteria</taxon>
        <taxon>Bacillati</taxon>
        <taxon>Bacillota</taxon>
        <taxon>Clostridia</taxon>
        <taxon>Eubacteriales</taxon>
        <taxon>Butyricicoccaceae</taxon>
        <taxon>Butyricicoccus</taxon>
    </lineage>
</organism>